<dbReference type="Proteomes" id="UP000240971">
    <property type="component" value="Unassembled WGS sequence"/>
</dbReference>
<accession>A0A2P8H9Z4</accession>
<dbReference type="RefSeq" id="WP_106531108.1">
    <property type="nucleotide sequence ID" value="NZ_PYAW01000009.1"/>
</dbReference>
<sequence length="79" mass="8692">MAHSTDNVILQGAHGTFAKQLVFRQRFGQSILCKRPKKSNLSPTDAQLSVRARFLAASVYAKSVRANPELLVLLVKGLQ</sequence>
<proteinExistence type="predicted"/>
<dbReference type="EMBL" id="PYAW01000009">
    <property type="protein sequence ID" value="PSL43010.1"/>
    <property type="molecule type" value="Genomic_DNA"/>
</dbReference>
<reference evidence="1 2" key="1">
    <citation type="submission" date="2018-03" db="EMBL/GenBank/DDBJ databases">
        <title>Genomic Encyclopedia of Archaeal and Bacterial Type Strains, Phase II (KMG-II): from individual species to whole genera.</title>
        <authorList>
            <person name="Goeker M."/>
        </authorList>
    </citation>
    <scope>NUCLEOTIDE SEQUENCE [LARGE SCALE GENOMIC DNA]</scope>
    <source>
        <strain evidence="1 2">DSM 24859</strain>
    </source>
</reference>
<dbReference type="AlphaFoldDB" id="A0A2P8H9Z4"/>
<protein>
    <submittedName>
        <fullName evidence="1">Uncharacterized protein</fullName>
    </submittedName>
</protein>
<name>A0A2P8H9Z4_CHINA</name>
<gene>
    <name evidence="1" type="ORF">CLV51_1094</name>
</gene>
<evidence type="ECO:0000313" key="2">
    <source>
        <dbReference type="Proteomes" id="UP000240971"/>
    </source>
</evidence>
<keyword evidence="2" id="KW-1185">Reference proteome</keyword>
<dbReference type="OrthoDB" id="880927at2"/>
<evidence type="ECO:0000313" key="1">
    <source>
        <dbReference type="EMBL" id="PSL43010.1"/>
    </source>
</evidence>
<comment type="caution">
    <text evidence="1">The sequence shown here is derived from an EMBL/GenBank/DDBJ whole genome shotgun (WGS) entry which is preliminary data.</text>
</comment>
<organism evidence="1 2">
    <name type="scientific">Chitinophaga niastensis</name>
    <dbReference type="NCBI Taxonomy" id="536980"/>
    <lineage>
        <taxon>Bacteria</taxon>
        <taxon>Pseudomonadati</taxon>
        <taxon>Bacteroidota</taxon>
        <taxon>Chitinophagia</taxon>
        <taxon>Chitinophagales</taxon>
        <taxon>Chitinophagaceae</taxon>
        <taxon>Chitinophaga</taxon>
    </lineage>
</organism>